<dbReference type="PATRIC" id="fig|913848.6.peg.7"/>
<feature type="transmembrane region" description="Helical" evidence="1">
    <location>
        <begin position="12"/>
        <end position="32"/>
    </location>
</feature>
<keyword evidence="1" id="KW-1133">Transmembrane helix</keyword>
<name>A0A0R1FFN7_9LACO</name>
<sequence length="209" mass="22992">MLNLQTKFGQKATLVGNWLLSLVSINFVWFVFSMPALLMLVLLQSLPLNGVYLATWLLLVLMLAMLVLPATYGVFQAAAQWAHDRGSHYWRQTLHGYIAGLKQWRQNSVFAGLIGLWLIAEQIGGRQVFWQSSLLILGVALIAAVILGMLRGLGSQAVAQALQQPLKLLAATLLTLALLLVNLALPLLFCIVLLSVSLSAWAVIKIMKF</sequence>
<dbReference type="AlphaFoldDB" id="A0A0R1FFN7"/>
<evidence type="ECO:0000256" key="1">
    <source>
        <dbReference type="SAM" id="Phobius"/>
    </source>
</evidence>
<accession>A0A0R1FFN7</accession>
<dbReference type="EMBL" id="AZCN01000001">
    <property type="protein sequence ID" value="KRK19267.1"/>
    <property type="molecule type" value="Genomic_DNA"/>
</dbReference>
<feature type="transmembrane region" description="Helical" evidence="1">
    <location>
        <begin position="134"/>
        <end position="153"/>
    </location>
</feature>
<feature type="transmembrane region" description="Helical" evidence="1">
    <location>
        <begin position="52"/>
        <end position="75"/>
    </location>
</feature>
<keyword evidence="1" id="KW-0812">Transmembrane</keyword>
<reference evidence="2 3" key="1">
    <citation type="journal article" date="2015" name="Genome Announc.">
        <title>Expanding the biotechnology potential of lactobacilli through comparative genomics of 213 strains and associated genera.</title>
        <authorList>
            <person name="Sun Z."/>
            <person name="Harris H.M."/>
            <person name="McCann A."/>
            <person name="Guo C."/>
            <person name="Argimon S."/>
            <person name="Zhang W."/>
            <person name="Yang X."/>
            <person name="Jeffery I.B."/>
            <person name="Cooney J.C."/>
            <person name="Kagawa T.F."/>
            <person name="Liu W."/>
            <person name="Song Y."/>
            <person name="Salvetti E."/>
            <person name="Wrobel A."/>
            <person name="Rasinkangas P."/>
            <person name="Parkhill J."/>
            <person name="Rea M.C."/>
            <person name="O'Sullivan O."/>
            <person name="Ritari J."/>
            <person name="Douillard F.P."/>
            <person name="Paul Ross R."/>
            <person name="Yang R."/>
            <person name="Briner A.E."/>
            <person name="Felis G.E."/>
            <person name="de Vos W.M."/>
            <person name="Barrangou R."/>
            <person name="Klaenhammer T.R."/>
            <person name="Caufield P.W."/>
            <person name="Cui Y."/>
            <person name="Zhang H."/>
            <person name="O'Toole P.W."/>
        </authorList>
    </citation>
    <scope>NUCLEOTIDE SEQUENCE [LARGE SCALE GENOMIC DNA]</scope>
    <source>
        <strain evidence="2 3">DSM 20001</strain>
    </source>
</reference>
<keyword evidence="1" id="KW-0472">Membrane</keyword>
<comment type="caution">
    <text evidence="2">The sequence shown here is derived from an EMBL/GenBank/DDBJ whole genome shotgun (WGS) entry which is preliminary data.</text>
</comment>
<gene>
    <name evidence="2" type="ORF">FD22_GL000007</name>
</gene>
<evidence type="ECO:0008006" key="4">
    <source>
        <dbReference type="Google" id="ProtNLM"/>
    </source>
</evidence>
<dbReference type="Proteomes" id="UP000051181">
    <property type="component" value="Unassembled WGS sequence"/>
</dbReference>
<evidence type="ECO:0000313" key="3">
    <source>
        <dbReference type="Proteomes" id="UP000051181"/>
    </source>
</evidence>
<evidence type="ECO:0000313" key="2">
    <source>
        <dbReference type="EMBL" id="KRK19267.1"/>
    </source>
</evidence>
<dbReference type="RefSeq" id="WP_010009194.1">
    <property type="nucleotide sequence ID" value="NZ_AZCN01000001.1"/>
</dbReference>
<proteinExistence type="predicted"/>
<organism evidence="2 3">
    <name type="scientific">Loigolactobacillus coryniformis subsp. coryniformis KCTC 3167 = DSM 20001</name>
    <dbReference type="NCBI Taxonomy" id="913848"/>
    <lineage>
        <taxon>Bacteria</taxon>
        <taxon>Bacillati</taxon>
        <taxon>Bacillota</taxon>
        <taxon>Bacilli</taxon>
        <taxon>Lactobacillales</taxon>
        <taxon>Lactobacillaceae</taxon>
        <taxon>Loigolactobacillus</taxon>
    </lineage>
</organism>
<feature type="transmembrane region" description="Helical" evidence="1">
    <location>
        <begin position="173"/>
        <end position="204"/>
    </location>
</feature>
<protein>
    <recommendedName>
        <fullName evidence="4">DUF624 domain-containing protein</fullName>
    </recommendedName>
</protein>
<dbReference type="GeneID" id="65918143"/>